<evidence type="ECO:0000256" key="1">
    <source>
        <dbReference type="SAM" id="SignalP"/>
    </source>
</evidence>
<protein>
    <submittedName>
        <fullName evidence="2">Uncharacterized protein</fullName>
    </submittedName>
</protein>
<feature type="chain" id="PRO_5002064680" evidence="1">
    <location>
        <begin position="19"/>
        <end position="101"/>
    </location>
</feature>
<dbReference type="Proteomes" id="UP000053660">
    <property type="component" value="Unassembled WGS sequence"/>
</dbReference>
<gene>
    <name evidence="2" type="ORF">OESDEN_16662</name>
</gene>
<organism evidence="2 3">
    <name type="scientific">Oesophagostomum dentatum</name>
    <name type="common">Nodular worm</name>
    <dbReference type="NCBI Taxonomy" id="61180"/>
    <lineage>
        <taxon>Eukaryota</taxon>
        <taxon>Metazoa</taxon>
        <taxon>Ecdysozoa</taxon>
        <taxon>Nematoda</taxon>
        <taxon>Chromadorea</taxon>
        <taxon>Rhabditida</taxon>
        <taxon>Rhabditina</taxon>
        <taxon>Rhabditomorpha</taxon>
        <taxon>Strongyloidea</taxon>
        <taxon>Strongylidae</taxon>
        <taxon>Oesophagostomum</taxon>
    </lineage>
</organism>
<dbReference type="AlphaFoldDB" id="A0A0B1SJH9"/>
<proteinExistence type="predicted"/>
<feature type="signal peptide" evidence="1">
    <location>
        <begin position="1"/>
        <end position="18"/>
    </location>
</feature>
<keyword evidence="1" id="KW-0732">Signal</keyword>
<dbReference type="OrthoDB" id="5856263at2759"/>
<sequence length="101" mass="10988">MLAVILFCAAALLHPALSDNSTDIENDPVVLTISPKIWNLLESKAALINAAATTITFDGFSGKEKWVKYTVSGGRIEQFSIPKWGVSFYDMNNGIHVNVSC</sequence>
<dbReference type="Gene3D" id="3.15.10.10">
    <property type="entry name" value="Bactericidal permeability-increasing protein, domain 1"/>
    <property type="match status" value="1"/>
</dbReference>
<evidence type="ECO:0000313" key="2">
    <source>
        <dbReference type="EMBL" id="KHJ83637.1"/>
    </source>
</evidence>
<accession>A0A0B1SJH9</accession>
<dbReference type="EMBL" id="KN572513">
    <property type="protein sequence ID" value="KHJ83637.1"/>
    <property type="molecule type" value="Genomic_DNA"/>
</dbReference>
<keyword evidence="3" id="KW-1185">Reference proteome</keyword>
<evidence type="ECO:0000313" key="3">
    <source>
        <dbReference type="Proteomes" id="UP000053660"/>
    </source>
</evidence>
<reference evidence="2 3" key="1">
    <citation type="submission" date="2014-03" db="EMBL/GenBank/DDBJ databases">
        <title>Draft genome of the hookworm Oesophagostomum dentatum.</title>
        <authorList>
            <person name="Mitreva M."/>
        </authorList>
    </citation>
    <scope>NUCLEOTIDE SEQUENCE [LARGE SCALE GENOMIC DNA]</scope>
    <source>
        <strain evidence="2 3">OD-Hann</strain>
    </source>
</reference>
<name>A0A0B1SJH9_OESDE</name>